<proteinExistence type="predicted"/>
<dbReference type="InterPro" id="IPR025851">
    <property type="entry name" value="SUKH-4"/>
</dbReference>
<accession>A0A6L5G9A9</accession>
<evidence type="ECO:0000256" key="1">
    <source>
        <dbReference type="SAM" id="MobiDB-lite"/>
    </source>
</evidence>
<name>A0A6L5G9A9_9ACTN</name>
<evidence type="ECO:0008006" key="4">
    <source>
        <dbReference type="Google" id="ProtNLM"/>
    </source>
</evidence>
<evidence type="ECO:0000313" key="3">
    <source>
        <dbReference type="Proteomes" id="UP000477750"/>
    </source>
</evidence>
<evidence type="ECO:0000313" key="2">
    <source>
        <dbReference type="EMBL" id="MQM26227.1"/>
    </source>
</evidence>
<organism evidence="2 3">
    <name type="scientific">Glycomyces albidus</name>
    <dbReference type="NCBI Taxonomy" id="2656774"/>
    <lineage>
        <taxon>Bacteria</taxon>
        <taxon>Bacillati</taxon>
        <taxon>Actinomycetota</taxon>
        <taxon>Actinomycetes</taxon>
        <taxon>Glycomycetales</taxon>
        <taxon>Glycomycetaceae</taxon>
        <taxon>Glycomyces</taxon>
    </lineage>
</organism>
<dbReference type="Proteomes" id="UP000477750">
    <property type="component" value="Unassembled WGS sequence"/>
</dbReference>
<comment type="caution">
    <text evidence="2">The sequence shown here is derived from an EMBL/GenBank/DDBJ whole genome shotgun (WGS) entry which is preliminary data.</text>
</comment>
<gene>
    <name evidence="2" type="ORF">GFD30_11685</name>
</gene>
<dbReference type="AlphaFoldDB" id="A0A6L5G9A9"/>
<dbReference type="EMBL" id="WIAO01000012">
    <property type="protein sequence ID" value="MQM26227.1"/>
    <property type="molecule type" value="Genomic_DNA"/>
</dbReference>
<protein>
    <recommendedName>
        <fullName evidence="4">SUKH-4 immunity protein of toxin-antitoxin system</fullName>
    </recommendedName>
</protein>
<keyword evidence="3" id="KW-1185">Reference proteome</keyword>
<feature type="region of interest" description="Disordered" evidence="1">
    <location>
        <begin position="1"/>
        <end position="60"/>
    </location>
</feature>
<sequence>MISAAERGAAAPRKDSRPSRHARSRNGCTRPGRTPLWSNQEPPRPPGSRSASRRGTRRAAGADMRVLQEYVKAWGTDNMVRYPRSRWMREFPAPAAAYPGVDFLPVDMPTVFTSHLTGRYELFARIDVARGPAGPLQVVVVGAVPADPEATLFCLDIASGRILMLGVKDRTLELVNSSFKALSEFLYHFALFVDQDTGRAGRARRAAVLRATLAGIDPAAFADPESWWSVTFMQLEYRTA</sequence>
<reference evidence="2 3" key="1">
    <citation type="submission" date="2019-10" db="EMBL/GenBank/DDBJ databases">
        <title>Glycomyces albidus sp. nov., a novel actinomycete isolated from rhizosphere soil of wheat (Triticum aestivum L.).</title>
        <authorList>
            <person name="Qian L."/>
        </authorList>
    </citation>
    <scope>NUCLEOTIDE SEQUENCE [LARGE SCALE GENOMIC DNA]</scope>
    <source>
        <strain evidence="2 3">NEAU-7082</strain>
    </source>
</reference>
<dbReference type="Pfam" id="PF14435">
    <property type="entry name" value="SUKH-4"/>
    <property type="match status" value="1"/>
</dbReference>